<dbReference type="Proteomes" id="UP000194546">
    <property type="component" value="Unassembled WGS sequence"/>
</dbReference>
<comment type="caution">
    <text evidence="1">The sequence shown here is derived from an EMBL/GenBank/DDBJ whole genome shotgun (WGS) entry which is preliminary data.</text>
</comment>
<dbReference type="EMBL" id="NBTY01000218">
    <property type="protein sequence ID" value="OTP65633.1"/>
    <property type="molecule type" value="Genomic_DNA"/>
</dbReference>
<evidence type="ECO:0000313" key="1">
    <source>
        <dbReference type="EMBL" id="OTP65633.1"/>
    </source>
</evidence>
<sequence>MQAAHAIALCAIDHSNEAAKHHAMRCCLVEPVANSAIAVAA</sequence>
<name>A0A2C9XUM7_CABSO</name>
<proteinExistence type="predicted"/>
<reference evidence="1 2" key="1">
    <citation type="submission" date="2017-03" db="EMBL/GenBank/DDBJ databases">
        <title>Genome analysis of strain PAMC 26510.</title>
        <authorList>
            <person name="Oh H.-M."/>
            <person name="Yang J.-A."/>
        </authorList>
    </citation>
    <scope>NUCLEOTIDE SEQUENCE [LARGE SCALE GENOMIC DNA]</scope>
    <source>
        <strain evidence="1 2">PAMC 26510</strain>
    </source>
</reference>
<dbReference type="AlphaFoldDB" id="A0A2C9XUM7"/>
<accession>A0A2C9XUM7</accession>
<evidence type="ECO:0000313" key="2">
    <source>
        <dbReference type="Proteomes" id="UP000194546"/>
    </source>
</evidence>
<protein>
    <submittedName>
        <fullName evidence="1">Uncharacterized protein</fullName>
    </submittedName>
</protein>
<organism evidence="1 2">
    <name type="scientific">Caballeronia sordidicola</name>
    <name type="common">Burkholderia sordidicola</name>
    <dbReference type="NCBI Taxonomy" id="196367"/>
    <lineage>
        <taxon>Bacteria</taxon>
        <taxon>Pseudomonadati</taxon>
        <taxon>Pseudomonadota</taxon>
        <taxon>Betaproteobacteria</taxon>
        <taxon>Burkholderiales</taxon>
        <taxon>Burkholderiaceae</taxon>
        <taxon>Caballeronia</taxon>
    </lineage>
</organism>
<gene>
    <name evidence="1" type="ORF">PAMC26510_37695</name>
</gene>